<dbReference type="PANTHER" id="PTHR30419">
    <property type="entry name" value="HTH-TYPE TRANSCRIPTIONAL REGULATOR YBHD"/>
    <property type="match status" value="1"/>
</dbReference>
<dbReference type="InterPro" id="IPR000847">
    <property type="entry name" value="LysR_HTH_N"/>
</dbReference>
<dbReference type="PANTHER" id="PTHR30419:SF8">
    <property type="entry name" value="NITROGEN ASSIMILATION TRANSCRIPTIONAL ACTIVATOR-RELATED"/>
    <property type="match status" value="1"/>
</dbReference>
<dbReference type="Gene3D" id="1.10.10.10">
    <property type="entry name" value="Winged helix-like DNA-binding domain superfamily/Winged helix DNA-binding domain"/>
    <property type="match status" value="1"/>
</dbReference>
<keyword evidence="3" id="KW-0238">DNA-binding</keyword>
<gene>
    <name evidence="6" type="ORF">ACFOGP_08730</name>
</gene>
<dbReference type="InterPro" id="IPR036388">
    <property type="entry name" value="WH-like_DNA-bd_sf"/>
</dbReference>
<evidence type="ECO:0000256" key="3">
    <source>
        <dbReference type="ARBA" id="ARBA00023125"/>
    </source>
</evidence>
<dbReference type="PROSITE" id="PS50931">
    <property type="entry name" value="HTH_LYSR"/>
    <property type="match status" value="1"/>
</dbReference>
<dbReference type="Proteomes" id="UP001595632">
    <property type="component" value="Unassembled WGS sequence"/>
</dbReference>
<dbReference type="Pfam" id="PF03466">
    <property type="entry name" value="LysR_substrate"/>
    <property type="match status" value="1"/>
</dbReference>
<keyword evidence="2" id="KW-0805">Transcription regulation</keyword>
<keyword evidence="4" id="KW-0804">Transcription</keyword>
<dbReference type="InterPro" id="IPR005119">
    <property type="entry name" value="LysR_subst-bd"/>
</dbReference>
<comment type="caution">
    <text evidence="6">The sequence shown here is derived from an EMBL/GenBank/DDBJ whole genome shotgun (WGS) entry which is preliminary data.</text>
</comment>
<dbReference type="RefSeq" id="WP_275633576.1">
    <property type="nucleotide sequence ID" value="NZ_JARGYD010000005.1"/>
</dbReference>
<dbReference type="InterPro" id="IPR050950">
    <property type="entry name" value="HTH-type_LysR_regulators"/>
</dbReference>
<dbReference type="EMBL" id="JBHRTB010000010">
    <property type="protein sequence ID" value="MFC3142792.1"/>
    <property type="molecule type" value="Genomic_DNA"/>
</dbReference>
<keyword evidence="7" id="KW-1185">Reference proteome</keyword>
<evidence type="ECO:0000256" key="2">
    <source>
        <dbReference type="ARBA" id="ARBA00023015"/>
    </source>
</evidence>
<evidence type="ECO:0000313" key="6">
    <source>
        <dbReference type="EMBL" id="MFC3142792.1"/>
    </source>
</evidence>
<accession>A0ABV7GSM8</accession>
<dbReference type="Pfam" id="PF00126">
    <property type="entry name" value="HTH_1"/>
    <property type="match status" value="1"/>
</dbReference>
<dbReference type="InterPro" id="IPR036390">
    <property type="entry name" value="WH_DNA-bd_sf"/>
</dbReference>
<evidence type="ECO:0000256" key="1">
    <source>
        <dbReference type="ARBA" id="ARBA00009437"/>
    </source>
</evidence>
<dbReference type="SUPFAM" id="SSF46785">
    <property type="entry name" value="Winged helix' DNA-binding domain"/>
    <property type="match status" value="1"/>
</dbReference>
<proteinExistence type="inferred from homology"/>
<feature type="domain" description="HTH lysR-type" evidence="5">
    <location>
        <begin position="8"/>
        <end position="65"/>
    </location>
</feature>
<protein>
    <submittedName>
        <fullName evidence="6">LysR family transcriptional regulator</fullName>
    </submittedName>
</protein>
<evidence type="ECO:0000259" key="5">
    <source>
        <dbReference type="PROSITE" id="PS50931"/>
    </source>
</evidence>
<dbReference type="SUPFAM" id="SSF53850">
    <property type="entry name" value="Periplasmic binding protein-like II"/>
    <property type="match status" value="1"/>
</dbReference>
<organism evidence="6 7">
    <name type="scientific">Psychromarinibacter halotolerans</name>
    <dbReference type="NCBI Taxonomy" id="1775175"/>
    <lineage>
        <taxon>Bacteria</taxon>
        <taxon>Pseudomonadati</taxon>
        <taxon>Pseudomonadota</taxon>
        <taxon>Alphaproteobacteria</taxon>
        <taxon>Rhodobacterales</taxon>
        <taxon>Paracoccaceae</taxon>
        <taxon>Psychromarinibacter</taxon>
    </lineage>
</organism>
<evidence type="ECO:0000256" key="4">
    <source>
        <dbReference type="ARBA" id="ARBA00023163"/>
    </source>
</evidence>
<dbReference type="Gene3D" id="3.40.190.290">
    <property type="match status" value="1"/>
</dbReference>
<comment type="similarity">
    <text evidence="1">Belongs to the LysR transcriptional regulatory family.</text>
</comment>
<sequence>MRSAITRLQLRHFQLIRTINDLGQLSLAAERLAMTQPAASRALSEVERIVGAPVFLRHPKGMTASPVGEVLVRHAGLLLSGLDQAADELEAFRSGATGVVRVGAVTGASVAFVVPAIRRLKQESGNPEVRVDVAPSVDLMQGLMQGEYDFVLSRVTPGIDATQLQVLRGRPEHMEFLVRAGHPLASGPRPSLKQLSDYTWVVQAPGMPIREAVDRAHLAAGLPPPQDVVNSASLLVVLAFIAESDAISPAAREVADLVRSMRADGVTTFFSHEPITLPPYHLIRMKSRPLSPIAQRLLELVLEGLSA</sequence>
<evidence type="ECO:0000313" key="7">
    <source>
        <dbReference type="Proteomes" id="UP001595632"/>
    </source>
</evidence>
<name>A0ABV7GSM8_9RHOB</name>
<reference evidence="7" key="1">
    <citation type="journal article" date="2019" name="Int. J. Syst. Evol. Microbiol.">
        <title>The Global Catalogue of Microorganisms (GCM) 10K type strain sequencing project: providing services to taxonomists for standard genome sequencing and annotation.</title>
        <authorList>
            <consortium name="The Broad Institute Genomics Platform"/>
            <consortium name="The Broad Institute Genome Sequencing Center for Infectious Disease"/>
            <person name="Wu L."/>
            <person name="Ma J."/>
        </authorList>
    </citation>
    <scope>NUCLEOTIDE SEQUENCE [LARGE SCALE GENOMIC DNA]</scope>
    <source>
        <strain evidence="7">KCTC 52366</strain>
    </source>
</reference>